<dbReference type="InterPro" id="IPR031811">
    <property type="entry name" value="ALGX/ALGJ_SGNH-like"/>
</dbReference>
<feature type="transmembrane region" description="Helical" evidence="7">
    <location>
        <begin position="12"/>
        <end position="32"/>
    </location>
</feature>
<keyword evidence="10" id="KW-1185">Reference proteome</keyword>
<dbReference type="UniPathway" id="UPA00286"/>
<keyword evidence="6" id="KW-0016">Alginate biosynthesis</keyword>
<evidence type="ECO:0000256" key="5">
    <source>
        <dbReference type="ARBA" id="ARBA00022764"/>
    </source>
</evidence>
<name>M1P5Z8_DESSD</name>
<feature type="domain" description="AlgX/AlgJ SGNH hydrolase-like" evidence="8">
    <location>
        <begin position="99"/>
        <end position="288"/>
    </location>
</feature>
<dbReference type="KEGG" id="dsf:UWK_02353"/>
<sequence>MTQNPIVSKLVDFLIIALFLGALLSPSVLWLVEKDVFYSDVEKRTLQSFPKIDSLHSISTFTRSFDSYFQDHFGLREWLIHRYQREAQKRFGISGVADVVEGNDGWLYLSSGNILNDLKGKIQFSEKEKKVFWHHLIEQEKWLKELGIAYIFLVAPNKQTIYPEYLPEHYQSSLKPSRLDRLLAKKPDHGGENLLDVRSRLQREKDQTQLYFKSDTHWNAHGAFLAYQAVMERSQIVFPEIQALKNIHLKPHWADMSDGDLAVMMGGKDTIREQRPVLDTSDFTATPMKLSKETADIIPSPLLQTLHTIKKDRPLRVLVLHDSFFNILKPYISESFGEVLYVTRYRNGATMQLFNQSTLQDLVALYKPDIVIEELVERNLQRFLPAIAEGDQKNN</sequence>
<dbReference type="OrthoDB" id="175771at2"/>
<evidence type="ECO:0000256" key="2">
    <source>
        <dbReference type="ARBA" id="ARBA00005182"/>
    </source>
</evidence>
<evidence type="ECO:0000313" key="9">
    <source>
        <dbReference type="EMBL" id="AGF78893.1"/>
    </source>
</evidence>
<keyword evidence="7" id="KW-0472">Membrane</keyword>
<keyword evidence="3" id="KW-0808">Transferase</keyword>
<evidence type="ECO:0000259" key="8">
    <source>
        <dbReference type="Pfam" id="PF16822"/>
    </source>
</evidence>
<evidence type="ECO:0000256" key="6">
    <source>
        <dbReference type="ARBA" id="ARBA00022841"/>
    </source>
</evidence>
<comment type="subcellular location">
    <subcellularLocation>
        <location evidence="1">Periplasm</location>
    </subcellularLocation>
</comment>
<keyword evidence="5" id="KW-0574">Periplasm</keyword>
<evidence type="ECO:0000256" key="4">
    <source>
        <dbReference type="ARBA" id="ARBA00022729"/>
    </source>
</evidence>
<accession>M1P5Z8</accession>
<gene>
    <name evidence="9" type="ordered locus">UWK_02353</name>
</gene>
<proteinExistence type="predicted"/>
<dbReference type="Proteomes" id="UP000011721">
    <property type="component" value="Chromosome"/>
</dbReference>
<organism evidence="9 10">
    <name type="scientific">Desulfocapsa sulfexigens (strain DSM 10523 / SB164P1)</name>
    <dbReference type="NCBI Taxonomy" id="1167006"/>
    <lineage>
        <taxon>Bacteria</taxon>
        <taxon>Pseudomonadati</taxon>
        <taxon>Thermodesulfobacteriota</taxon>
        <taxon>Desulfobulbia</taxon>
        <taxon>Desulfobulbales</taxon>
        <taxon>Desulfocapsaceae</taxon>
        <taxon>Desulfocapsa</taxon>
    </lineage>
</organism>
<evidence type="ECO:0000256" key="7">
    <source>
        <dbReference type="SAM" id="Phobius"/>
    </source>
</evidence>
<dbReference type="AlphaFoldDB" id="M1P5Z8"/>
<dbReference type="HOGENOM" id="CLU_045959_1_0_7"/>
<protein>
    <recommendedName>
        <fullName evidence="8">AlgX/AlgJ SGNH hydrolase-like domain-containing protein</fullName>
    </recommendedName>
</protein>
<dbReference type="EMBL" id="CP003985">
    <property type="protein sequence ID" value="AGF78893.1"/>
    <property type="molecule type" value="Genomic_DNA"/>
</dbReference>
<dbReference type="eggNOG" id="COG0457">
    <property type="taxonomic scope" value="Bacteria"/>
</dbReference>
<comment type="pathway">
    <text evidence="2">Glycan biosynthesis; alginate biosynthesis.</text>
</comment>
<keyword evidence="4" id="KW-0732">Signal</keyword>
<evidence type="ECO:0000313" key="10">
    <source>
        <dbReference type="Proteomes" id="UP000011721"/>
    </source>
</evidence>
<dbReference type="RefSeq" id="WP_015404581.1">
    <property type="nucleotide sequence ID" value="NC_020304.1"/>
</dbReference>
<dbReference type="GO" id="GO:0016740">
    <property type="term" value="F:transferase activity"/>
    <property type="evidence" value="ECO:0007669"/>
    <property type="project" value="UniProtKB-KW"/>
</dbReference>
<dbReference type="STRING" id="1167006.UWK_02353"/>
<dbReference type="Pfam" id="PF16822">
    <property type="entry name" value="ALGX"/>
    <property type="match status" value="1"/>
</dbReference>
<reference evidence="10" key="1">
    <citation type="journal article" date="2013" name="Stand. Genomic Sci.">
        <title>Complete genome sequence of Desulfocapsa sulfexigens, a marine deltaproteobacterium specialized in disproportionating inorganic sulfur compounds.</title>
        <authorList>
            <person name="Finster K.W."/>
            <person name="Kjeldsen K.U."/>
            <person name="Kube M."/>
            <person name="Reinhardt R."/>
            <person name="Mussmann M."/>
            <person name="Amann R."/>
            <person name="Schreiber L."/>
        </authorList>
    </citation>
    <scope>NUCLEOTIDE SEQUENCE [LARGE SCALE GENOMIC DNA]</scope>
    <source>
        <strain evidence="10">DSM 10523 / SB164P1</strain>
    </source>
</reference>
<dbReference type="GO" id="GO:0042121">
    <property type="term" value="P:alginic acid biosynthetic process"/>
    <property type="evidence" value="ECO:0007669"/>
    <property type="project" value="UniProtKB-UniPathway"/>
</dbReference>
<evidence type="ECO:0000256" key="1">
    <source>
        <dbReference type="ARBA" id="ARBA00004418"/>
    </source>
</evidence>
<dbReference type="GO" id="GO:0042597">
    <property type="term" value="C:periplasmic space"/>
    <property type="evidence" value="ECO:0007669"/>
    <property type="project" value="UniProtKB-SubCell"/>
</dbReference>
<evidence type="ECO:0000256" key="3">
    <source>
        <dbReference type="ARBA" id="ARBA00022679"/>
    </source>
</evidence>
<keyword evidence="7" id="KW-0812">Transmembrane</keyword>
<keyword evidence="7" id="KW-1133">Transmembrane helix</keyword>